<evidence type="ECO:0000313" key="2">
    <source>
        <dbReference type="Proteomes" id="UP001163321"/>
    </source>
</evidence>
<name>A0ACC0WCH9_9STRA</name>
<dbReference type="Proteomes" id="UP001163321">
    <property type="component" value="Chromosome 2"/>
</dbReference>
<dbReference type="EMBL" id="CM047581">
    <property type="protein sequence ID" value="KAI9916277.1"/>
    <property type="molecule type" value="Genomic_DNA"/>
</dbReference>
<comment type="caution">
    <text evidence="1">The sequence shown here is derived from an EMBL/GenBank/DDBJ whole genome shotgun (WGS) entry which is preliminary data.</text>
</comment>
<accession>A0ACC0WCH9</accession>
<evidence type="ECO:0000313" key="1">
    <source>
        <dbReference type="EMBL" id="KAI9916277.1"/>
    </source>
</evidence>
<proteinExistence type="predicted"/>
<organism evidence="1 2">
    <name type="scientific">Peronosclerospora sorghi</name>
    <dbReference type="NCBI Taxonomy" id="230839"/>
    <lineage>
        <taxon>Eukaryota</taxon>
        <taxon>Sar</taxon>
        <taxon>Stramenopiles</taxon>
        <taxon>Oomycota</taxon>
        <taxon>Peronosporomycetes</taxon>
        <taxon>Peronosporales</taxon>
        <taxon>Peronosporaceae</taxon>
        <taxon>Peronosclerospora</taxon>
    </lineage>
</organism>
<gene>
    <name evidence="1" type="ORF">PsorP6_016764</name>
</gene>
<keyword evidence="2" id="KW-1185">Reference proteome</keyword>
<sequence>MLRHAEKQQKKWKLRSDTLAALLRSHKLVELSVELPQTDIEIESADQTSSESDSFSTPSVYHSSENEELSFEILQHSPLSTTFALPPSPTTLTREVEPISGTATPYGHETTTTSTSHVAMHGACCLHHQHVVRTY</sequence>
<protein>
    <submittedName>
        <fullName evidence="1">Uncharacterized protein</fullName>
    </submittedName>
</protein>
<reference evidence="1 2" key="1">
    <citation type="journal article" date="2022" name="bioRxiv">
        <title>The genome of the oomycete Peronosclerospora sorghi, a cosmopolitan pathogen of maize and sorghum, is inflated with dispersed pseudogenes.</title>
        <authorList>
            <person name="Fletcher K."/>
            <person name="Martin F."/>
            <person name="Isakeit T."/>
            <person name="Cavanaugh K."/>
            <person name="Magill C."/>
            <person name="Michelmore R."/>
        </authorList>
    </citation>
    <scope>NUCLEOTIDE SEQUENCE [LARGE SCALE GENOMIC DNA]</scope>
    <source>
        <strain evidence="1">P6</strain>
    </source>
</reference>